<dbReference type="AlphaFoldDB" id="A0A382VZS3"/>
<organism evidence="1">
    <name type="scientific">marine metagenome</name>
    <dbReference type="NCBI Taxonomy" id="408172"/>
    <lineage>
        <taxon>unclassified sequences</taxon>
        <taxon>metagenomes</taxon>
        <taxon>ecological metagenomes</taxon>
    </lineage>
</organism>
<gene>
    <name evidence="1" type="ORF">METZ01_LOCUS404788</name>
</gene>
<proteinExistence type="predicted"/>
<sequence length="94" mass="11116">MKLFGQIFSLLTFSFLFGSGQEVSYIRYFQTEKDFIRGMEMKPAEARKFPHIEALYNGEDQLRTKITVGEDNFISIQEMYEYHEDGSLWRRAVS</sequence>
<name>A0A382VZS3_9ZZZZ</name>
<protein>
    <submittedName>
        <fullName evidence="1">Uncharacterized protein</fullName>
    </submittedName>
</protein>
<feature type="non-terminal residue" evidence="1">
    <location>
        <position position="94"/>
    </location>
</feature>
<dbReference type="EMBL" id="UINC01155843">
    <property type="protein sequence ID" value="SVD51934.1"/>
    <property type="molecule type" value="Genomic_DNA"/>
</dbReference>
<reference evidence="1" key="1">
    <citation type="submission" date="2018-05" db="EMBL/GenBank/DDBJ databases">
        <authorList>
            <person name="Lanie J.A."/>
            <person name="Ng W.-L."/>
            <person name="Kazmierczak K.M."/>
            <person name="Andrzejewski T.M."/>
            <person name="Davidsen T.M."/>
            <person name="Wayne K.J."/>
            <person name="Tettelin H."/>
            <person name="Glass J.I."/>
            <person name="Rusch D."/>
            <person name="Podicherti R."/>
            <person name="Tsui H.-C.T."/>
            <person name="Winkler M.E."/>
        </authorList>
    </citation>
    <scope>NUCLEOTIDE SEQUENCE</scope>
</reference>
<evidence type="ECO:0000313" key="1">
    <source>
        <dbReference type="EMBL" id="SVD51934.1"/>
    </source>
</evidence>
<accession>A0A382VZS3</accession>